<dbReference type="Pfam" id="PF01425">
    <property type="entry name" value="Amidase"/>
    <property type="match status" value="1"/>
</dbReference>
<dbReference type="EMBL" id="AAYY01000008">
    <property type="protein sequence ID" value="EDP43379.1"/>
    <property type="molecule type" value="Genomic_DNA"/>
</dbReference>
<dbReference type="VEuPathDB" id="FungiDB:MGL_2389"/>
<sequence>MKPSYGMLSRWGVVSYADTLDTVGILARNIGDVRQVFDVLALEDERDATCIHEAMRLRLDAQVERILARIPSRLDGLRVGIVKEMYPREVDSRTLDIVDDVLDHMQSLGATLVPLSVPAIKKSVSAYYILSLSEASSNLGRFDGIRFGARMKHTSSTFHDEIAKNRSYGFGDEVKRRILLGTYALTSEAWESHHLVATRIRQGILRGYQACWSTQDLRWPEPTGNEEHGVDVVVQPTALSVAPRLDEPVSSEYAADVLTFAANLAGLPALSAPASRTISMDEDPSVHLPVGVLFKAQWGHDKLLFHILEQLNQHTDVFQGPRS</sequence>
<gene>
    <name evidence="2" type="ORF">MGL_2389</name>
</gene>
<dbReference type="GO" id="GO:0032543">
    <property type="term" value="P:mitochondrial translation"/>
    <property type="evidence" value="ECO:0007669"/>
    <property type="project" value="TreeGrafter"/>
</dbReference>
<dbReference type="OrthoDB" id="421993at2759"/>
<protein>
    <recommendedName>
        <fullName evidence="1">Amidase domain-containing protein</fullName>
    </recommendedName>
</protein>
<organism evidence="2 3">
    <name type="scientific">Malassezia globosa (strain ATCC MYA-4612 / CBS 7966)</name>
    <name type="common">Dandruff-associated fungus</name>
    <dbReference type="NCBI Taxonomy" id="425265"/>
    <lineage>
        <taxon>Eukaryota</taxon>
        <taxon>Fungi</taxon>
        <taxon>Dikarya</taxon>
        <taxon>Basidiomycota</taxon>
        <taxon>Ustilaginomycotina</taxon>
        <taxon>Malasseziomycetes</taxon>
        <taxon>Malasseziales</taxon>
        <taxon>Malasseziaceae</taxon>
        <taxon>Malassezia</taxon>
    </lineage>
</organism>
<accession>A8Q3G1</accession>
<dbReference type="RefSeq" id="XP_001730593.1">
    <property type="nucleotide sequence ID" value="XM_001730541.1"/>
</dbReference>
<dbReference type="InParanoid" id="A8Q3G1"/>
<dbReference type="GO" id="GO:0030956">
    <property type="term" value="C:glutamyl-tRNA(Gln) amidotransferase complex"/>
    <property type="evidence" value="ECO:0007669"/>
    <property type="project" value="TreeGrafter"/>
</dbReference>
<name>A8Q3G1_MALGO</name>
<dbReference type="FunCoup" id="A8Q3G1">
    <property type="interactions" value="164"/>
</dbReference>
<evidence type="ECO:0000259" key="1">
    <source>
        <dbReference type="Pfam" id="PF01425"/>
    </source>
</evidence>
<dbReference type="GeneID" id="5854900"/>
<dbReference type="GO" id="GO:0005739">
    <property type="term" value="C:mitochondrion"/>
    <property type="evidence" value="ECO:0007669"/>
    <property type="project" value="TreeGrafter"/>
</dbReference>
<keyword evidence="3" id="KW-1185">Reference proteome</keyword>
<dbReference type="STRING" id="425265.A8Q3G1"/>
<dbReference type="KEGG" id="mgl:MGL_2389"/>
<proteinExistence type="predicted"/>
<dbReference type="InterPro" id="IPR000120">
    <property type="entry name" value="Amidase"/>
</dbReference>
<dbReference type="InterPro" id="IPR036928">
    <property type="entry name" value="AS_sf"/>
</dbReference>
<dbReference type="Proteomes" id="UP000008837">
    <property type="component" value="Unassembled WGS sequence"/>
</dbReference>
<dbReference type="SUPFAM" id="SSF75304">
    <property type="entry name" value="Amidase signature (AS) enzymes"/>
    <property type="match status" value="1"/>
</dbReference>
<dbReference type="GO" id="GO:0070681">
    <property type="term" value="P:glutaminyl-tRNAGln biosynthesis via transamidation"/>
    <property type="evidence" value="ECO:0007669"/>
    <property type="project" value="TreeGrafter"/>
</dbReference>
<dbReference type="OMA" id="SEAWESH"/>
<evidence type="ECO:0000313" key="2">
    <source>
        <dbReference type="EMBL" id="EDP43379.1"/>
    </source>
</evidence>
<evidence type="ECO:0000313" key="3">
    <source>
        <dbReference type="Proteomes" id="UP000008837"/>
    </source>
</evidence>
<dbReference type="PANTHER" id="PTHR11895:SF7">
    <property type="entry name" value="GLUTAMYL-TRNA(GLN) AMIDOTRANSFERASE SUBUNIT A, MITOCHONDRIAL"/>
    <property type="match status" value="1"/>
</dbReference>
<dbReference type="AlphaFoldDB" id="A8Q3G1"/>
<dbReference type="Gene3D" id="3.90.1300.10">
    <property type="entry name" value="Amidase signature (AS) domain"/>
    <property type="match status" value="1"/>
</dbReference>
<reference evidence="2 3" key="1">
    <citation type="journal article" date="2007" name="Proc. Natl. Acad. Sci. U.S.A.">
        <title>Dandruff-associated Malassezia genomes reveal convergent and divergent virulence traits shared with plant and human fungal pathogens.</title>
        <authorList>
            <person name="Xu J."/>
            <person name="Saunders C.W."/>
            <person name="Hu P."/>
            <person name="Grant R.A."/>
            <person name="Boekhout T."/>
            <person name="Kuramae E.E."/>
            <person name="Kronstad J.W."/>
            <person name="Deangelis Y.M."/>
            <person name="Reeder N.L."/>
            <person name="Johnstone K.R."/>
            <person name="Leland M."/>
            <person name="Fieno A.M."/>
            <person name="Begley W.M."/>
            <person name="Sun Y."/>
            <person name="Lacey M.P."/>
            <person name="Chaudhary T."/>
            <person name="Keough T."/>
            <person name="Chu L."/>
            <person name="Sears R."/>
            <person name="Yuan B."/>
            <person name="Dawson T.L.Jr."/>
        </authorList>
    </citation>
    <scope>NUCLEOTIDE SEQUENCE [LARGE SCALE GENOMIC DNA]</scope>
    <source>
        <strain evidence="3">ATCC MYA-4612 / CBS 7966</strain>
    </source>
</reference>
<dbReference type="GO" id="GO:0050567">
    <property type="term" value="F:glutaminyl-tRNA synthase (glutamine-hydrolyzing) activity"/>
    <property type="evidence" value="ECO:0007669"/>
    <property type="project" value="TreeGrafter"/>
</dbReference>
<dbReference type="InterPro" id="IPR023631">
    <property type="entry name" value="Amidase_dom"/>
</dbReference>
<dbReference type="PANTHER" id="PTHR11895">
    <property type="entry name" value="TRANSAMIDASE"/>
    <property type="match status" value="1"/>
</dbReference>
<comment type="caution">
    <text evidence="2">The sequence shown here is derived from an EMBL/GenBank/DDBJ whole genome shotgun (WGS) entry which is preliminary data.</text>
</comment>
<feature type="domain" description="Amidase" evidence="1">
    <location>
        <begin position="1"/>
        <end position="304"/>
    </location>
</feature>